<accession>A0A8S0RFT4</accession>
<dbReference type="PANTHER" id="PTHR48258">
    <property type="entry name" value="DUF4218 DOMAIN-CONTAINING PROTEIN-RELATED"/>
    <property type="match status" value="1"/>
</dbReference>
<evidence type="ECO:0000313" key="2">
    <source>
        <dbReference type="EMBL" id="CAA2977959.1"/>
    </source>
</evidence>
<keyword evidence="3" id="KW-1185">Reference proteome</keyword>
<gene>
    <name evidence="2" type="ORF">OLEA9_A101817</name>
</gene>
<dbReference type="EMBL" id="CACTIH010003614">
    <property type="protein sequence ID" value="CAA2977959.1"/>
    <property type="molecule type" value="Genomic_DNA"/>
</dbReference>
<dbReference type="Gramene" id="OE9A101817T1">
    <property type="protein sequence ID" value="OE9A101817C1"/>
    <property type="gene ID" value="OE9A101817"/>
</dbReference>
<evidence type="ECO:0000313" key="3">
    <source>
        <dbReference type="Proteomes" id="UP000594638"/>
    </source>
</evidence>
<dbReference type="PANTHER" id="PTHR48258:SF3">
    <property type="entry name" value="FK506-BINDING PROTEIN 4-LIKE ISOFORM X1"/>
    <property type="match status" value="1"/>
</dbReference>
<comment type="caution">
    <text evidence="2">The sequence shown here is derived from an EMBL/GenBank/DDBJ whole genome shotgun (WGS) entry which is preliminary data.</text>
</comment>
<dbReference type="Proteomes" id="UP000594638">
    <property type="component" value="Unassembled WGS sequence"/>
</dbReference>
<name>A0A8S0RFT4_OLEEU</name>
<protein>
    <recommendedName>
        <fullName evidence="1">DUF4218 domain-containing protein</fullName>
    </recommendedName>
</protein>
<reference evidence="2 3" key="1">
    <citation type="submission" date="2019-12" db="EMBL/GenBank/DDBJ databases">
        <authorList>
            <person name="Alioto T."/>
            <person name="Alioto T."/>
            <person name="Gomez Garrido J."/>
        </authorList>
    </citation>
    <scope>NUCLEOTIDE SEQUENCE [LARGE SCALE GENOMIC DNA]</scope>
</reference>
<dbReference type="OrthoDB" id="1726731at2759"/>
<sequence length="111" mass="13306">MKSHDCHIFMQRLQSIAFKDLSPKPIWEVLTELSHFFRDICSTVLRVKDMEQLEQNIVVTLCKLEKIFPPGFFDLMEHLPVHLAYEAKVGGPVQYRWMYTFERFLHHLKKK</sequence>
<dbReference type="InterPro" id="IPR025452">
    <property type="entry name" value="DUF4218"/>
</dbReference>
<dbReference type="Pfam" id="PF13960">
    <property type="entry name" value="DUF4218"/>
    <property type="match status" value="1"/>
</dbReference>
<feature type="domain" description="DUF4218" evidence="1">
    <location>
        <begin position="40"/>
        <end position="110"/>
    </location>
</feature>
<dbReference type="AlphaFoldDB" id="A0A8S0RFT4"/>
<organism evidence="2 3">
    <name type="scientific">Olea europaea subsp. europaea</name>
    <dbReference type="NCBI Taxonomy" id="158383"/>
    <lineage>
        <taxon>Eukaryota</taxon>
        <taxon>Viridiplantae</taxon>
        <taxon>Streptophyta</taxon>
        <taxon>Embryophyta</taxon>
        <taxon>Tracheophyta</taxon>
        <taxon>Spermatophyta</taxon>
        <taxon>Magnoliopsida</taxon>
        <taxon>eudicotyledons</taxon>
        <taxon>Gunneridae</taxon>
        <taxon>Pentapetalae</taxon>
        <taxon>asterids</taxon>
        <taxon>lamiids</taxon>
        <taxon>Lamiales</taxon>
        <taxon>Oleaceae</taxon>
        <taxon>Oleeae</taxon>
        <taxon>Olea</taxon>
    </lineage>
</organism>
<evidence type="ECO:0000259" key="1">
    <source>
        <dbReference type="Pfam" id="PF13960"/>
    </source>
</evidence>
<proteinExistence type="predicted"/>